<organism evidence="7 8">
    <name type="scientific">Jaapia argillacea MUCL 33604</name>
    <dbReference type="NCBI Taxonomy" id="933084"/>
    <lineage>
        <taxon>Eukaryota</taxon>
        <taxon>Fungi</taxon>
        <taxon>Dikarya</taxon>
        <taxon>Basidiomycota</taxon>
        <taxon>Agaricomycotina</taxon>
        <taxon>Agaricomycetes</taxon>
        <taxon>Agaricomycetidae</taxon>
        <taxon>Jaapiales</taxon>
        <taxon>Jaapiaceae</taxon>
        <taxon>Jaapia</taxon>
    </lineage>
</organism>
<evidence type="ECO:0000256" key="3">
    <source>
        <dbReference type="ARBA" id="ARBA00022964"/>
    </source>
</evidence>
<dbReference type="InParanoid" id="A0A067P1R5"/>
<feature type="non-terminal residue" evidence="7">
    <location>
        <position position="1"/>
    </location>
</feature>
<evidence type="ECO:0000259" key="6">
    <source>
        <dbReference type="Pfam" id="PF12851"/>
    </source>
</evidence>
<sequence length="107" mass="11770">NNPDYIPASDCWSSVFTSLTLVSNHTTPPHLDRKGLVSGYDVLVSAGTHTGCFLNIKNLGVVVNYMPGTMIEICGNFLVHEVEHWEGGERLCFAHYLRDSIFESAGV</sequence>
<evidence type="ECO:0000313" key="8">
    <source>
        <dbReference type="Proteomes" id="UP000027265"/>
    </source>
</evidence>
<dbReference type="GO" id="GO:0046872">
    <property type="term" value="F:metal ion binding"/>
    <property type="evidence" value="ECO:0007669"/>
    <property type="project" value="UniProtKB-KW"/>
</dbReference>
<evidence type="ECO:0000313" key="7">
    <source>
        <dbReference type="EMBL" id="KDQ48878.1"/>
    </source>
</evidence>
<evidence type="ECO:0000256" key="1">
    <source>
        <dbReference type="ARBA" id="ARBA00001954"/>
    </source>
</evidence>
<gene>
    <name evidence="7" type="ORF">JAAARDRAFT_101660</name>
</gene>
<dbReference type="InterPro" id="IPR024779">
    <property type="entry name" value="2OGFeDO_JBP1/TET_oxygenase_dom"/>
</dbReference>
<protein>
    <recommendedName>
        <fullName evidence="6">2OGFeDO JBP1/TET oxygenase domain-containing protein</fullName>
    </recommendedName>
</protein>
<dbReference type="Pfam" id="PF12851">
    <property type="entry name" value="Tet_JBP"/>
    <property type="match status" value="1"/>
</dbReference>
<reference evidence="8" key="1">
    <citation type="journal article" date="2014" name="Proc. Natl. Acad. Sci. U.S.A.">
        <title>Extensive sampling of basidiomycete genomes demonstrates inadequacy of the white-rot/brown-rot paradigm for wood decay fungi.</title>
        <authorList>
            <person name="Riley R."/>
            <person name="Salamov A.A."/>
            <person name="Brown D.W."/>
            <person name="Nagy L.G."/>
            <person name="Floudas D."/>
            <person name="Held B.W."/>
            <person name="Levasseur A."/>
            <person name="Lombard V."/>
            <person name="Morin E."/>
            <person name="Otillar R."/>
            <person name="Lindquist E.A."/>
            <person name="Sun H."/>
            <person name="LaButti K.M."/>
            <person name="Schmutz J."/>
            <person name="Jabbour D."/>
            <person name="Luo H."/>
            <person name="Baker S.E."/>
            <person name="Pisabarro A.G."/>
            <person name="Walton J.D."/>
            <person name="Blanchette R.A."/>
            <person name="Henrissat B."/>
            <person name="Martin F."/>
            <person name="Cullen D."/>
            <person name="Hibbett D.S."/>
            <person name="Grigoriev I.V."/>
        </authorList>
    </citation>
    <scope>NUCLEOTIDE SEQUENCE [LARGE SCALE GENOMIC DNA]</scope>
    <source>
        <strain evidence="8">MUCL 33604</strain>
    </source>
</reference>
<dbReference type="EMBL" id="KL197996">
    <property type="protein sequence ID" value="KDQ48878.1"/>
    <property type="molecule type" value="Genomic_DNA"/>
</dbReference>
<keyword evidence="8" id="KW-1185">Reference proteome</keyword>
<keyword evidence="4" id="KW-0560">Oxidoreductase</keyword>
<keyword evidence="3" id="KW-0223">Dioxygenase</keyword>
<dbReference type="AlphaFoldDB" id="A0A067P1R5"/>
<keyword evidence="5" id="KW-0408">Iron</keyword>
<dbReference type="Proteomes" id="UP000027265">
    <property type="component" value="Unassembled WGS sequence"/>
</dbReference>
<comment type="cofactor">
    <cofactor evidence="1">
        <name>Fe(2+)</name>
        <dbReference type="ChEBI" id="CHEBI:29033"/>
    </cofactor>
</comment>
<evidence type="ECO:0000256" key="4">
    <source>
        <dbReference type="ARBA" id="ARBA00023002"/>
    </source>
</evidence>
<accession>A0A067P1R5</accession>
<dbReference type="Gene3D" id="3.60.130.30">
    <property type="match status" value="1"/>
</dbReference>
<name>A0A067P1R5_9AGAM</name>
<feature type="domain" description="2OGFeDO JBP1/TET oxygenase" evidence="6">
    <location>
        <begin position="12"/>
        <end position="98"/>
    </location>
</feature>
<dbReference type="OrthoDB" id="3200752at2759"/>
<evidence type="ECO:0000256" key="5">
    <source>
        <dbReference type="ARBA" id="ARBA00023004"/>
    </source>
</evidence>
<evidence type="ECO:0000256" key="2">
    <source>
        <dbReference type="ARBA" id="ARBA00022723"/>
    </source>
</evidence>
<keyword evidence="2" id="KW-0479">Metal-binding</keyword>
<proteinExistence type="predicted"/>
<feature type="non-terminal residue" evidence="7">
    <location>
        <position position="107"/>
    </location>
</feature>
<dbReference type="GO" id="GO:0051213">
    <property type="term" value="F:dioxygenase activity"/>
    <property type="evidence" value="ECO:0007669"/>
    <property type="project" value="UniProtKB-KW"/>
</dbReference>
<dbReference type="HOGENOM" id="CLU_039070_7_1_1"/>